<evidence type="ECO:0000313" key="3">
    <source>
        <dbReference type="Proteomes" id="UP001515500"/>
    </source>
</evidence>
<dbReference type="PANTHER" id="PTHR31589:SF223">
    <property type="entry name" value="PROTEIN, PUTATIVE (DUF239)-RELATED"/>
    <property type="match status" value="1"/>
</dbReference>
<protein>
    <submittedName>
        <fullName evidence="4">Uncharacterized protein LOC120260500</fullName>
    </submittedName>
</protein>
<evidence type="ECO:0000256" key="1">
    <source>
        <dbReference type="SAM" id="SignalP"/>
    </source>
</evidence>
<reference evidence="4" key="1">
    <citation type="submission" date="2025-08" db="UniProtKB">
        <authorList>
            <consortium name="RefSeq"/>
        </authorList>
    </citation>
    <scope>IDENTIFICATION</scope>
</reference>
<dbReference type="InterPro" id="IPR025521">
    <property type="entry name" value="Neprosin_propep"/>
</dbReference>
<gene>
    <name evidence="4" type="primary">LOC120260500</name>
</gene>
<proteinExistence type="predicted"/>
<dbReference type="Pfam" id="PF14365">
    <property type="entry name" value="Neprosin_AP"/>
    <property type="match status" value="1"/>
</dbReference>
<feature type="domain" description="Neprosin activation peptide" evidence="2">
    <location>
        <begin position="49"/>
        <end position="83"/>
    </location>
</feature>
<organism evidence="3 4">
    <name type="scientific">Dioscorea cayennensis subsp. rotundata</name>
    <name type="common">White Guinea yam</name>
    <name type="synonym">Dioscorea rotundata</name>
    <dbReference type="NCBI Taxonomy" id="55577"/>
    <lineage>
        <taxon>Eukaryota</taxon>
        <taxon>Viridiplantae</taxon>
        <taxon>Streptophyta</taxon>
        <taxon>Embryophyta</taxon>
        <taxon>Tracheophyta</taxon>
        <taxon>Spermatophyta</taxon>
        <taxon>Magnoliopsida</taxon>
        <taxon>Liliopsida</taxon>
        <taxon>Dioscoreales</taxon>
        <taxon>Dioscoreaceae</taxon>
        <taxon>Dioscorea</taxon>
    </lineage>
</organism>
<evidence type="ECO:0000259" key="2">
    <source>
        <dbReference type="Pfam" id="PF14365"/>
    </source>
</evidence>
<accession>A0AB40B9J6</accession>
<feature type="chain" id="PRO_5044288105" evidence="1">
    <location>
        <begin position="17"/>
        <end position="107"/>
    </location>
</feature>
<dbReference type="PANTHER" id="PTHR31589">
    <property type="entry name" value="PROTEIN, PUTATIVE (DUF239)-RELATED-RELATED"/>
    <property type="match status" value="1"/>
</dbReference>
<keyword evidence="1" id="KW-0732">Signal</keyword>
<dbReference type="InterPro" id="IPR053168">
    <property type="entry name" value="Glutamic_endopeptidase"/>
</dbReference>
<dbReference type="AlphaFoldDB" id="A0AB40B9J6"/>
<name>A0AB40B9J6_DIOCR</name>
<dbReference type="RefSeq" id="XP_039123920.1">
    <property type="nucleotide sequence ID" value="XM_039267986.1"/>
</dbReference>
<keyword evidence="3" id="KW-1185">Reference proteome</keyword>
<dbReference type="GeneID" id="120260500"/>
<evidence type="ECO:0000313" key="4">
    <source>
        <dbReference type="RefSeq" id="XP_039123920.1"/>
    </source>
</evidence>
<dbReference type="Proteomes" id="UP001515500">
    <property type="component" value="Chromosome 5"/>
</dbReference>
<feature type="signal peptide" evidence="1">
    <location>
        <begin position="1"/>
        <end position="16"/>
    </location>
</feature>
<sequence>MKGIVLLAMLLIVVSAGEVNGKRNIFSLKETEELVEQKLKILNKPAVKSIKSEDGDIIDCVNIYKQPAFDHPLLKNHKIKVRLYCLLRSTTIHALVLCMNSIFMCVE</sequence>